<dbReference type="InterPro" id="IPR032416">
    <property type="entry name" value="Peptidase_M24_C"/>
</dbReference>
<evidence type="ECO:0000256" key="3">
    <source>
        <dbReference type="ARBA" id="ARBA00022801"/>
    </source>
</evidence>
<dbReference type="GO" id="GO:0070006">
    <property type="term" value="F:metalloaminopeptidase activity"/>
    <property type="evidence" value="ECO:0007669"/>
    <property type="project" value="InterPro"/>
</dbReference>
<dbReference type="InterPro" id="IPR036005">
    <property type="entry name" value="Creatinase/aminopeptidase-like"/>
</dbReference>
<feature type="domain" description="Peptidase M24 C-terminal" evidence="8">
    <location>
        <begin position="623"/>
        <end position="685"/>
    </location>
</feature>
<accession>A0A7F5R908</accession>
<dbReference type="InterPro" id="IPR000587">
    <property type="entry name" value="Creatinase_N"/>
</dbReference>
<dbReference type="FunFam" id="3.90.230.10:FF:000009">
    <property type="entry name" value="xaa-Pro aminopeptidase 2"/>
    <property type="match status" value="1"/>
</dbReference>
<dbReference type="InterPro" id="IPR050422">
    <property type="entry name" value="X-Pro_aminopeptidase_P"/>
</dbReference>
<dbReference type="Pfam" id="PF01321">
    <property type="entry name" value="Creatinase_N"/>
    <property type="match status" value="1"/>
</dbReference>
<dbReference type="InterPro" id="IPR033740">
    <property type="entry name" value="Pept_M24B"/>
</dbReference>
<evidence type="ECO:0000256" key="2">
    <source>
        <dbReference type="ARBA" id="ARBA00022723"/>
    </source>
</evidence>
<keyword evidence="4" id="KW-1133">Transmembrane helix</keyword>
<dbReference type="Proteomes" id="UP000192223">
    <property type="component" value="Unplaced"/>
</dbReference>
<evidence type="ECO:0000256" key="4">
    <source>
        <dbReference type="SAM" id="Phobius"/>
    </source>
</evidence>
<protein>
    <submittedName>
        <fullName evidence="10">Xaa-Pro aminopeptidase ApepP</fullName>
    </submittedName>
</protein>
<proteinExistence type="inferred from homology"/>
<dbReference type="PANTHER" id="PTHR43763:SF6">
    <property type="entry name" value="XAA-PRO AMINOPEPTIDASE 1"/>
    <property type="match status" value="1"/>
</dbReference>
<dbReference type="SUPFAM" id="SSF55920">
    <property type="entry name" value="Creatinase/aminopeptidase"/>
    <property type="match status" value="1"/>
</dbReference>
<dbReference type="Gene3D" id="3.40.350.10">
    <property type="entry name" value="Creatinase/prolidase N-terminal domain"/>
    <property type="match status" value="2"/>
</dbReference>
<dbReference type="GeneID" id="108735164"/>
<gene>
    <name evidence="10" type="primary">LOC108735164</name>
</gene>
<dbReference type="Gene3D" id="3.90.230.10">
    <property type="entry name" value="Creatinase/methionine aminopeptidase superfamily"/>
    <property type="match status" value="1"/>
</dbReference>
<dbReference type="SUPFAM" id="SSF53092">
    <property type="entry name" value="Creatinase/prolidase N-terminal domain"/>
    <property type="match status" value="1"/>
</dbReference>
<name>A0A7F5R908_AGRPL</name>
<evidence type="ECO:0000256" key="5">
    <source>
        <dbReference type="SAM" id="SignalP"/>
    </source>
</evidence>
<dbReference type="AlphaFoldDB" id="A0A7F5R908"/>
<dbReference type="FunFam" id="3.40.350.10:FF:000003">
    <property type="entry name" value="Xaa-pro aminopeptidase P"/>
    <property type="match status" value="1"/>
</dbReference>
<dbReference type="OrthoDB" id="9995434at2759"/>
<dbReference type="InterPro" id="IPR000994">
    <property type="entry name" value="Pept_M24"/>
</dbReference>
<dbReference type="InterPro" id="IPR029149">
    <property type="entry name" value="Creatin/AminoP/Spt16_N"/>
</dbReference>
<dbReference type="KEGG" id="apln:108735164"/>
<feature type="signal peptide" evidence="5">
    <location>
        <begin position="1"/>
        <end position="19"/>
    </location>
</feature>
<organism evidence="9 10">
    <name type="scientific">Agrilus planipennis</name>
    <name type="common">Emerald ash borer</name>
    <name type="synonym">Agrilus marcopoli</name>
    <dbReference type="NCBI Taxonomy" id="224129"/>
    <lineage>
        <taxon>Eukaryota</taxon>
        <taxon>Metazoa</taxon>
        <taxon>Ecdysozoa</taxon>
        <taxon>Arthropoda</taxon>
        <taxon>Hexapoda</taxon>
        <taxon>Insecta</taxon>
        <taxon>Pterygota</taxon>
        <taxon>Neoptera</taxon>
        <taxon>Endopterygota</taxon>
        <taxon>Coleoptera</taxon>
        <taxon>Polyphaga</taxon>
        <taxon>Elateriformia</taxon>
        <taxon>Buprestoidea</taxon>
        <taxon>Buprestidae</taxon>
        <taxon>Agrilinae</taxon>
        <taxon>Agrilus</taxon>
    </lineage>
</organism>
<evidence type="ECO:0000313" key="9">
    <source>
        <dbReference type="Proteomes" id="UP000192223"/>
    </source>
</evidence>
<dbReference type="GO" id="GO:0005737">
    <property type="term" value="C:cytoplasm"/>
    <property type="evidence" value="ECO:0007669"/>
    <property type="project" value="UniProtKB-ARBA"/>
</dbReference>
<dbReference type="InParanoid" id="A0A7F5R908"/>
<keyword evidence="4" id="KW-0812">Transmembrane</keyword>
<reference evidence="10" key="1">
    <citation type="submission" date="2025-08" db="UniProtKB">
        <authorList>
            <consortium name="RefSeq"/>
        </authorList>
    </citation>
    <scope>IDENTIFICATION</scope>
    <source>
        <tissue evidence="10">Entire body</tissue>
    </source>
</reference>
<evidence type="ECO:0000259" key="6">
    <source>
        <dbReference type="Pfam" id="PF00557"/>
    </source>
</evidence>
<feature type="chain" id="PRO_5028973071" evidence="5">
    <location>
        <begin position="20"/>
        <end position="716"/>
    </location>
</feature>
<evidence type="ECO:0000259" key="7">
    <source>
        <dbReference type="Pfam" id="PF01321"/>
    </source>
</evidence>
<keyword evidence="5" id="KW-0732">Signal</keyword>
<feature type="domain" description="Peptidase M24" evidence="6">
    <location>
        <begin position="394"/>
        <end position="610"/>
    </location>
</feature>
<comment type="similarity">
    <text evidence="1">Belongs to the peptidase M24B family.</text>
</comment>
<keyword evidence="9" id="KW-1185">Reference proteome</keyword>
<dbReference type="RefSeq" id="XP_025832435.1">
    <property type="nucleotide sequence ID" value="XM_025976650.1"/>
</dbReference>
<evidence type="ECO:0000313" key="10">
    <source>
        <dbReference type="RefSeq" id="XP_025832435.1"/>
    </source>
</evidence>
<dbReference type="PANTHER" id="PTHR43763">
    <property type="entry name" value="XAA-PRO AMINOPEPTIDASE 1"/>
    <property type="match status" value="1"/>
</dbReference>
<evidence type="ECO:0000259" key="8">
    <source>
        <dbReference type="Pfam" id="PF16188"/>
    </source>
</evidence>
<dbReference type="Pfam" id="PF16189">
    <property type="entry name" value="Creatinase_N_2"/>
    <property type="match status" value="1"/>
</dbReference>
<dbReference type="Pfam" id="PF16188">
    <property type="entry name" value="Peptidase_M24_C"/>
    <property type="match status" value="1"/>
</dbReference>
<keyword evidence="10" id="KW-0645">Protease</keyword>
<keyword evidence="2" id="KW-0479">Metal-binding</keyword>
<evidence type="ECO:0000256" key="1">
    <source>
        <dbReference type="ARBA" id="ARBA00008766"/>
    </source>
</evidence>
<dbReference type="Pfam" id="PF00557">
    <property type="entry name" value="Peptidase_M24"/>
    <property type="match status" value="1"/>
</dbReference>
<feature type="domain" description="Creatinase N-terminal" evidence="7">
    <location>
        <begin position="84"/>
        <end position="209"/>
    </location>
</feature>
<feature type="transmembrane region" description="Helical" evidence="4">
    <location>
        <begin position="693"/>
        <end position="715"/>
    </location>
</feature>
<keyword evidence="10" id="KW-0031">Aminopeptidase</keyword>
<sequence length="716" mass="82155">MWSIVGAIFLLFIISPVTPEGNNNSTANREKYAKYVEQYLRARERGELRKACSTRGAAPQPPSRVNTTARLIALREVMRDEIQLKEQPIDAYIITSYDEHMTEYTSDYDKRREYISGFSGTYGDVIVTMKKAALWTDGRYHLQADDQLNCKWLLMREGNQNVPTKANWLRSELKPGSRIGVDPKLIPYSEFNELSYQLQDTKLELVKLTTNLIDLIWVNHTAYQKEKDAFVLDIKYSGKPWLTKVKELRDELNQYKADAMVVTALDEIAWLLNVRGRDIPCNPFLRSYAIVSHTYVRLFVDPTKLLKNNVTKHLNAEYGITKSSLIVHDYEDIWTVLPTMTQAWRVVLLPTTCVFSAGASQAIVDLIPEEKRLLEQSPITYFKAKKNPTEIMGMQNAHLRDAAALCRFFAHLELRFSQGDELDEMKIVNIIDEFRFEQILSLGNSFNTVVGFGANGAQPHYEPSPSTNATIFDNNTIVIDSGGQYYDGTTDVTRTTHLGEPTEEHKRAYTRVLMGLIQFSSLVFPGHMKMSVADVLARQPLWEIGLDYMHGTGHGVGSFLGVHESPILVHYNNFGENDEIFEPGYFLSNEPGYYKENEFGVRLENVLEVVEKPWLKHSSGQSFYGFRDVTLVPFEPKLIDFQLLNENHKRWLNEYNKRIRILVGAELKRQNRTAGFYWMMDRTKYIPVNSSNLILLSIPLLCVQIIVVIYIRLAFT</sequence>
<keyword evidence="3" id="KW-0378">Hydrolase</keyword>
<keyword evidence="4" id="KW-0472">Membrane</keyword>
<dbReference type="GO" id="GO:0046872">
    <property type="term" value="F:metal ion binding"/>
    <property type="evidence" value="ECO:0007669"/>
    <property type="project" value="UniProtKB-KW"/>
</dbReference>
<dbReference type="CDD" id="cd01085">
    <property type="entry name" value="APP"/>
    <property type="match status" value="1"/>
</dbReference>